<protein>
    <submittedName>
        <fullName evidence="7">YIP1 family protein</fullName>
    </submittedName>
</protein>
<dbReference type="EMBL" id="JBHSMU010000009">
    <property type="protein sequence ID" value="MFC5459893.1"/>
    <property type="molecule type" value="Genomic_DNA"/>
</dbReference>
<feature type="transmembrane region" description="Helical" evidence="5">
    <location>
        <begin position="129"/>
        <end position="153"/>
    </location>
</feature>
<keyword evidence="4 5" id="KW-0472">Membrane</keyword>
<evidence type="ECO:0000256" key="2">
    <source>
        <dbReference type="ARBA" id="ARBA00022692"/>
    </source>
</evidence>
<accession>A0ABW0L4I4</accession>
<gene>
    <name evidence="7" type="ORF">ACFPN5_08735</name>
</gene>
<feature type="transmembrane region" description="Helical" evidence="5">
    <location>
        <begin position="38"/>
        <end position="57"/>
    </location>
</feature>
<dbReference type="Pfam" id="PF04893">
    <property type="entry name" value="Yip1"/>
    <property type="match status" value="1"/>
</dbReference>
<proteinExistence type="predicted"/>
<evidence type="ECO:0000313" key="7">
    <source>
        <dbReference type="EMBL" id="MFC5459893.1"/>
    </source>
</evidence>
<keyword evidence="8" id="KW-1185">Reference proteome</keyword>
<name>A0ABW0L4I4_9BURK</name>
<dbReference type="InterPro" id="IPR006977">
    <property type="entry name" value="Yip1_dom"/>
</dbReference>
<keyword evidence="2 5" id="KW-0812">Transmembrane</keyword>
<reference evidence="8" key="1">
    <citation type="journal article" date="2019" name="Int. J. Syst. Evol. Microbiol.">
        <title>The Global Catalogue of Microorganisms (GCM) 10K type strain sequencing project: providing services to taxonomists for standard genome sequencing and annotation.</title>
        <authorList>
            <consortium name="The Broad Institute Genomics Platform"/>
            <consortium name="The Broad Institute Genome Sequencing Center for Infectious Disease"/>
            <person name="Wu L."/>
            <person name="Ma J."/>
        </authorList>
    </citation>
    <scope>NUCLEOTIDE SEQUENCE [LARGE SCALE GENOMIC DNA]</scope>
    <source>
        <strain evidence="8">KACC 12649</strain>
    </source>
</reference>
<feature type="transmembrane region" description="Helical" evidence="5">
    <location>
        <begin position="215"/>
        <end position="233"/>
    </location>
</feature>
<dbReference type="RefSeq" id="WP_379782189.1">
    <property type="nucleotide sequence ID" value="NZ_JBHSMU010000009.1"/>
</dbReference>
<evidence type="ECO:0000313" key="8">
    <source>
        <dbReference type="Proteomes" id="UP001596050"/>
    </source>
</evidence>
<comment type="subcellular location">
    <subcellularLocation>
        <location evidence="1">Membrane</location>
        <topology evidence="1">Multi-pass membrane protein</topology>
    </subcellularLocation>
</comment>
<evidence type="ECO:0000256" key="3">
    <source>
        <dbReference type="ARBA" id="ARBA00022989"/>
    </source>
</evidence>
<organism evidence="7 8">
    <name type="scientific">Massilia niabensis</name>
    <dbReference type="NCBI Taxonomy" id="544910"/>
    <lineage>
        <taxon>Bacteria</taxon>
        <taxon>Pseudomonadati</taxon>
        <taxon>Pseudomonadota</taxon>
        <taxon>Betaproteobacteria</taxon>
        <taxon>Burkholderiales</taxon>
        <taxon>Oxalobacteraceae</taxon>
        <taxon>Telluria group</taxon>
        <taxon>Massilia</taxon>
    </lineage>
</organism>
<comment type="caution">
    <text evidence="7">The sequence shown here is derived from an EMBL/GenBank/DDBJ whole genome shotgun (WGS) entry which is preliminary data.</text>
</comment>
<feature type="transmembrane region" description="Helical" evidence="5">
    <location>
        <begin position="95"/>
        <end position="117"/>
    </location>
</feature>
<dbReference type="Proteomes" id="UP001596050">
    <property type="component" value="Unassembled WGS sequence"/>
</dbReference>
<sequence length="239" mass="26516">MELTNNAPTVGASPASAFTTMLYEPTATFQRLEAKPRGWFPTILLMVSTAALTLWYFSMVDFAWLLDQMLAIMKPEEREQAAKFMSRNMMQISSLVSSLLMLPLFFALLGVYLMIVSKALSHGISFGKGFALAAWSSVPAILLFPLGAMQILMASGGQLSFSELNPVSLNQLLFHYDMTHPLSTLMDTLNLTTFWNIFLLVIGFQVWAKVKRSTAILVVLVPFALIYGGWFAYGMSKVA</sequence>
<evidence type="ECO:0000256" key="1">
    <source>
        <dbReference type="ARBA" id="ARBA00004141"/>
    </source>
</evidence>
<feature type="transmembrane region" description="Helical" evidence="5">
    <location>
        <begin position="188"/>
        <end position="208"/>
    </location>
</feature>
<keyword evidence="3 5" id="KW-1133">Transmembrane helix</keyword>
<evidence type="ECO:0000256" key="4">
    <source>
        <dbReference type="ARBA" id="ARBA00023136"/>
    </source>
</evidence>
<feature type="domain" description="Yip1" evidence="6">
    <location>
        <begin position="21"/>
        <end position="232"/>
    </location>
</feature>
<evidence type="ECO:0000256" key="5">
    <source>
        <dbReference type="SAM" id="Phobius"/>
    </source>
</evidence>
<evidence type="ECO:0000259" key="6">
    <source>
        <dbReference type="Pfam" id="PF04893"/>
    </source>
</evidence>